<dbReference type="Pfam" id="PF23639">
    <property type="entry name" value="DUF7146"/>
    <property type="match status" value="1"/>
</dbReference>
<name>A0A9D7HN47_9PROT</name>
<evidence type="ECO:0000259" key="1">
    <source>
        <dbReference type="SMART" id="SM00778"/>
    </source>
</evidence>
<dbReference type="Proteomes" id="UP000807785">
    <property type="component" value="Unassembled WGS sequence"/>
</dbReference>
<dbReference type="InterPro" id="IPR034154">
    <property type="entry name" value="TOPRIM_DnaG/twinkle"/>
</dbReference>
<dbReference type="SUPFAM" id="SSF57783">
    <property type="entry name" value="Zinc beta-ribbon"/>
    <property type="match status" value="1"/>
</dbReference>
<feature type="domain" description="DNA primase/helicase Gp4 N-terminal Bacteriophage T7-like" evidence="1">
    <location>
        <begin position="37"/>
        <end position="73"/>
    </location>
</feature>
<dbReference type="AlphaFoldDB" id="A0A9D7HN47"/>
<organism evidence="2 3">
    <name type="scientific">Candidatus Methylophosphatis roskildensis</name>
    <dbReference type="NCBI Taxonomy" id="2899263"/>
    <lineage>
        <taxon>Bacteria</taxon>
        <taxon>Pseudomonadati</taxon>
        <taxon>Pseudomonadota</taxon>
        <taxon>Betaproteobacteria</taxon>
        <taxon>Nitrosomonadales</taxon>
        <taxon>Sterolibacteriaceae</taxon>
        <taxon>Candidatus Methylophosphatis</taxon>
    </lineage>
</organism>
<dbReference type="InterPro" id="IPR013237">
    <property type="entry name" value="Phage_T7_Gp4_N"/>
</dbReference>
<sequence length="335" mass="36864">MENREFEQRLSDVKGRAEGSWTAILEAIGVDAKLLNRRNQPCPGCGGTDRFQYTDKYRHGDFHCRGCGPGDGFRLAEMALGLGFIDVFKKVETVVGKPVAAAGAVSPAPPADRMRKLARKIWDEACPVTAGDEVDAYLTNRGLKMDRYPSVLRFHPCLGYFVKEGGKSKKVGAYPAMLACVQGQDGVAVTLHRTYLQAGRKADLPDVKKLLSSGINGAAVRMFPVLDELAVAEGIEKSLAVHLATGKPVWPALNCGNMEKLWIPESVKRLSIYGDNDADKAYDGQAAAYALARRVKKEERRRGFPIRVDVYIPKQAGDDWEDVWVRRLARTLKAA</sequence>
<comment type="caution">
    <text evidence="2">The sequence shown here is derived from an EMBL/GenBank/DDBJ whole genome shotgun (WGS) entry which is preliminary data.</text>
</comment>
<evidence type="ECO:0000313" key="2">
    <source>
        <dbReference type="EMBL" id="MBK6974784.1"/>
    </source>
</evidence>
<evidence type="ECO:0000313" key="3">
    <source>
        <dbReference type="Proteomes" id="UP000807785"/>
    </source>
</evidence>
<dbReference type="InterPro" id="IPR055570">
    <property type="entry name" value="DUF7146"/>
</dbReference>
<dbReference type="SMART" id="SM00778">
    <property type="entry name" value="Prim_Zn_Ribbon"/>
    <property type="match status" value="1"/>
</dbReference>
<dbReference type="GO" id="GO:0004386">
    <property type="term" value="F:helicase activity"/>
    <property type="evidence" value="ECO:0007669"/>
    <property type="project" value="InterPro"/>
</dbReference>
<dbReference type="EMBL" id="JADJEV010000004">
    <property type="protein sequence ID" value="MBK6974784.1"/>
    <property type="molecule type" value="Genomic_DNA"/>
</dbReference>
<proteinExistence type="predicted"/>
<dbReference type="CDD" id="cd01029">
    <property type="entry name" value="TOPRIM_primases"/>
    <property type="match status" value="1"/>
</dbReference>
<dbReference type="InterPro" id="IPR006171">
    <property type="entry name" value="TOPRIM_dom"/>
</dbReference>
<reference evidence="2" key="1">
    <citation type="submission" date="2020-10" db="EMBL/GenBank/DDBJ databases">
        <title>Connecting structure to function with the recovery of over 1000 high-quality activated sludge metagenome-assembled genomes encoding full-length rRNA genes using long-read sequencing.</title>
        <authorList>
            <person name="Singleton C.M."/>
            <person name="Petriglieri F."/>
            <person name="Kristensen J.M."/>
            <person name="Kirkegaard R.H."/>
            <person name="Michaelsen T.Y."/>
            <person name="Andersen M.H."/>
            <person name="Karst S.M."/>
            <person name="Dueholm M.S."/>
            <person name="Nielsen P.H."/>
            <person name="Albertsen M."/>
        </authorList>
    </citation>
    <scope>NUCLEOTIDE SEQUENCE</scope>
    <source>
        <strain evidence="2">Bjer_18-Q3-R1-45_BAT3C.347</strain>
    </source>
</reference>
<protein>
    <submittedName>
        <fullName evidence="2">Toprim domain-containing protein</fullName>
    </submittedName>
</protein>
<gene>
    <name evidence="2" type="ORF">IPH26_18230</name>
</gene>
<accession>A0A9D7HN47</accession>
<dbReference type="Pfam" id="PF13362">
    <property type="entry name" value="Toprim_3"/>
    <property type="match status" value="1"/>
</dbReference>
<dbReference type="Pfam" id="PF08273">
    <property type="entry name" value="Zn_Ribbon_Prim"/>
    <property type="match status" value="1"/>
</dbReference>
<dbReference type="GO" id="GO:0008270">
    <property type="term" value="F:zinc ion binding"/>
    <property type="evidence" value="ECO:0007669"/>
    <property type="project" value="InterPro"/>
</dbReference>